<dbReference type="AlphaFoldDB" id="A0A8H7VEF0"/>
<dbReference type="Proteomes" id="UP000646827">
    <property type="component" value="Unassembled WGS sequence"/>
</dbReference>
<organism evidence="1 2">
    <name type="scientific">Circinella minor</name>
    <dbReference type="NCBI Taxonomy" id="1195481"/>
    <lineage>
        <taxon>Eukaryota</taxon>
        <taxon>Fungi</taxon>
        <taxon>Fungi incertae sedis</taxon>
        <taxon>Mucoromycota</taxon>
        <taxon>Mucoromycotina</taxon>
        <taxon>Mucoromycetes</taxon>
        <taxon>Mucorales</taxon>
        <taxon>Lichtheimiaceae</taxon>
        <taxon>Circinella</taxon>
    </lineage>
</organism>
<keyword evidence="2" id="KW-1185">Reference proteome</keyword>
<accession>A0A8H7VEF0</accession>
<dbReference type="OrthoDB" id="2290530at2759"/>
<comment type="caution">
    <text evidence="1">The sequence shown here is derived from an EMBL/GenBank/DDBJ whole genome shotgun (WGS) entry which is preliminary data.</text>
</comment>
<gene>
    <name evidence="1" type="ORF">INT45_013761</name>
</gene>
<sequence>MDSKLNERNDNDLGGRDILHDNNEFYGDGGRDVLSDNDEVHDNGDLLEGSCGLSVRNNDIINDATEDATEKRGFGSP</sequence>
<proteinExistence type="predicted"/>
<evidence type="ECO:0000313" key="2">
    <source>
        <dbReference type="Proteomes" id="UP000646827"/>
    </source>
</evidence>
<dbReference type="EMBL" id="JAEPRB010000299">
    <property type="protein sequence ID" value="KAG2217430.1"/>
    <property type="molecule type" value="Genomic_DNA"/>
</dbReference>
<protein>
    <submittedName>
        <fullName evidence="1">Uncharacterized protein</fullName>
    </submittedName>
</protein>
<name>A0A8H7VEF0_9FUNG</name>
<evidence type="ECO:0000313" key="1">
    <source>
        <dbReference type="EMBL" id="KAG2217430.1"/>
    </source>
</evidence>
<reference evidence="1 2" key="1">
    <citation type="submission" date="2020-12" db="EMBL/GenBank/DDBJ databases">
        <title>Metabolic potential, ecology and presence of endohyphal bacteria is reflected in genomic diversity of Mucoromycotina.</title>
        <authorList>
            <person name="Muszewska A."/>
            <person name="Okrasinska A."/>
            <person name="Steczkiewicz K."/>
            <person name="Drgas O."/>
            <person name="Orlowska M."/>
            <person name="Perlinska-Lenart U."/>
            <person name="Aleksandrzak-Piekarczyk T."/>
            <person name="Szatraj K."/>
            <person name="Zielenkiewicz U."/>
            <person name="Pilsyk S."/>
            <person name="Malc E."/>
            <person name="Mieczkowski P."/>
            <person name="Kruszewska J.S."/>
            <person name="Biernat P."/>
            <person name="Pawlowska J."/>
        </authorList>
    </citation>
    <scope>NUCLEOTIDE SEQUENCE [LARGE SCALE GENOMIC DNA]</scope>
    <source>
        <strain evidence="1 2">CBS 142.35</strain>
    </source>
</reference>